<reference evidence="2 3" key="1">
    <citation type="submission" date="2021-03" db="EMBL/GenBank/DDBJ databases">
        <authorList>
            <person name="King G.J."/>
            <person name="Bancroft I."/>
            <person name="Baten A."/>
            <person name="Bloomfield J."/>
            <person name="Borpatragohain P."/>
            <person name="He Z."/>
            <person name="Irish N."/>
            <person name="Irwin J."/>
            <person name="Liu K."/>
            <person name="Mauleon R.P."/>
            <person name="Moore J."/>
            <person name="Morris R."/>
            <person name="Ostergaard L."/>
            <person name="Wang B."/>
            <person name="Wells R."/>
        </authorList>
    </citation>
    <scope>NUCLEOTIDE SEQUENCE [LARGE SCALE GENOMIC DNA]</scope>
    <source>
        <strain evidence="2">R-o-18</strain>
        <tissue evidence="2">Leaf</tissue>
    </source>
</reference>
<organism evidence="2 3">
    <name type="scientific">Brassica rapa subsp. trilocularis</name>
    <dbReference type="NCBI Taxonomy" id="1813537"/>
    <lineage>
        <taxon>Eukaryota</taxon>
        <taxon>Viridiplantae</taxon>
        <taxon>Streptophyta</taxon>
        <taxon>Embryophyta</taxon>
        <taxon>Tracheophyta</taxon>
        <taxon>Spermatophyta</taxon>
        <taxon>Magnoliopsida</taxon>
        <taxon>eudicotyledons</taxon>
        <taxon>Gunneridae</taxon>
        <taxon>Pentapetalae</taxon>
        <taxon>rosids</taxon>
        <taxon>malvids</taxon>
        <taxon>Brassicales</taxon>
        <taxon>Brassicaceae</taxon>
        <taxon>Brassiceae</taxon>
        <taxon>Brassica</taxon>
    </lineage>
</organism>
<name>A0ABQ7LLN0_BRACM</name>
<accession>A0ABQ7LLN0</accession>
<comment type="caution">
    <text evidence="2">The sequence shown here is derived from an EMBL/GenBank/DDBJ whole genome shotgun (WGS) entry which is preliminary data.</text>
</comment>
<keyword evidence="1" id="KW-0732">Signal</keyword>
<feature type="signal peptide" evidence="1">
    <location>
        <begin position="1"/>
        <end position="26"/>
    </location>
</feature>
<gene>
    <name evidence="2" type="primary">A09p065050.1_BraROA</name>
    <name evidence="2" type="ORF">IGI04_037869</name>
</gene>
<protein>
    <recommendedName>
        <fullName evidence="4">Kazal-like domain-containing protein</fullName>
    </recommendedName>
</protein>
<evidence type="ECO:0000313" key="2">
    <source>
        <dbReference type="EMBL" id="KAG5386399.1"/>
    </source>
</evidence>
<dbReference type="EMBL" id="JADBGQ010000008">
    <property type="protein sequence ID" value="KAG5386399.1"/>
    <property type="molecule type" value="Genomic_DNA"/>
</dbReference>
<feature type="chain" id="PRO_5047165904" description="Kazal-like domain-containing protein" evidence="1">
    <location>
        <begin position="27"/>
        <end position="189"/>
    </location>
</feature>
<evidence type="ECO:0008006" key="4">
    <source>
        <dbReference type="Google" id="ProtNLM"/>
    </source>
</evidence>
<sequence>MAKSLCIVTLLMIFLLISTGIPKGEAQCMGERSFTSPPGICSQQIGSTVCNNACITEEYFRGQCETQGARTIWGALVALLWRGCPLPVSVLYMDAWLNRCIRFRVGRLEAVIFNLLSPNDSIAGCCFLLVLPVGSSWVGKRVRDVILCGGCGMWVDQKPYEPCVSRCEGAFLSDNSRQLVFSLRLRLLL</sequence>
<proteinExistence type="predicted"/>
<evidence type="ECO:0000313" key="3">
    <source>
        <dbReference type="Proteomes" id="UP000823674"/>
    </source>
</evidence>
<keyword evidence="3" id="KW-1185">Reference proteome</keyword>
<evidence type="ECO:0000256" key="1">
    <source>
        <dbReference type="SAM" id="SignalP"/>
    </source>
</evidence>
<dbReference type="Proteomes" id="UP000823674">
    <property type="component" value="Chromosome A09"/>
</dbReference>